<reference evidence="13 14" key="2">
    <citation type="journal article" date="2013" name="Stand. Genomic Sci.">
        <title>Complete genome sequence of Halorhodospira halophila SL1.</title>
        <authorList>
            <person name="Challacombe J.F."/>
            <person name="Majid S."/>
            <person name="Deole R."/>
            <person name="Brettin T.S."/>
            <person name="Bruce D."/>
            <person name="Delano S.F."/>
            <person name="Detter J.C."/>
            <person name="Gleasner C.D."/>
            <person name="Han C.S."/>
            <person name="Misra M."/>
            <person name="Reitenga K.G."/>
            <person name="Mikhailova N."/>
            <person name="Woyke T."/>
            <person name="Pitluck S."/>
            <person name="Nolan M."/>
            <person name="Land M.L."/>
            <person name="Saunders E."/>
            <person name="Tapia R."/>
            <person name="Lapidus A."/>
            <person name="Ivanova N."/>
            <person name="Hoff W.D."/>
        </authorList>
    </citation>
    <scope>NUCLEOTIDE SEQUENCE [LARGE SCALE GENOMIC DNA]</scope>
    <source>
        <strain evidence="14">DSM 244 / SL1</strain>
    </source>
</reference>
<dbReference type="KEGG" id="hha:Hhal_0475"/>
<protein>
    <recommendedName>
        <fullName evidence="3 10">Protein phosphatase CheZ</fullName>
        <ecNumber evidence="10">3.1.3.-</ecNumber>
    </recommendedName>
    <alternativeName>
        <fullName evidence="9 10">Chemotaxis protein CheZ</fullName>
    </alternativeName>
</protein>
<dbReference type="PANTHER" id="PTHR43693">
    <property type="entry name" value="PROTEIN PHOSPHATASE CHEZ"/>
    <property type="match status" value="1"/>
</dbReference>
<organism evidence="13 14">
    <name type="scientific">Halorhodospira halophila (strain DSM 244 / SL1)</name>
    <name type="common">Ectothiorhodospira halophila (strain DSM 244 / SL1)</name>
    <dbReference type="NCBI Taxonomy" id="349124"/>
    <lineage>
        <taxon>Bacteria</taxon>
        <taxon>Pseudomonadati</taxon>
        <taxon>Pseudomonadota</taxon>
        <taxon>Gammaproteobacteria</taxon>
        <taxon>Chromatiales</taxon>
        <taxon>Ectothiorhodospiraceae</taxon>
        <taxon>Halorhodospira</taxon>
    </lineage>
</organism>
<evidence type="ECO:0000256" key="11">
    <source>
        <dbReference type="PIRSR" id="PIRSR002884-1"/>
    </source>
</evidence>
<dbReference type="HOGENOM" id="CLU_080718_0_0_6"/>
<dbReference type="Gene3D" id="1.10.287.500">
    <property type="entry name" value="Helix hairpin bin"/>
    <property type="match status" value="1"/>
</dbReference>
<dbReference type="InterPro" id="IPR050992">
    <property type="entry name" value="CheZ_family_phosphatases"/>
</dbReference>
<dbReference type="SUPFAM" id="SSF75708">
    <property type="entry name" value="Chemotaxis phosphatase CheZ"/>
    <property type="match status" value="1"/>
</dbReference>
<evidence type="ECO:0000256" key="6">
    <source>
        <dbReference type="ARBA" id="ARBA00022779"/>
    </source>
</evidence>
<evidence type="ECO:0000256" key="2">
    <source>
        <dbReference type="ARBA" id="ARBA00005908"/>
    </source>
</evidence>
<evidence type="ECO:0000256" key="1">
    <source>
        <dbReference type="ARBA" id="ARBA00004496"/>
    </source>
</evidence>
<dbReference type="GO" id="GO:0005737">
    <property type="term" value="C:cytoplasm"/>
    <property type="evidence" value="ECO:0007669"/>
    <property type="project" value="UniProtKB-SubCell"/>
</dbReference>
<dbReference type="InterPro" id="IPR007439">
    <property type="entry name" value="Chemotax_Pase_CheZ"/>
</dbReference>
<dbReference type="AlphaFoldDB" id="A1WUA1"/>
<dbReference type="Proteomes" id="UP000000647">
    <property type="component" value="Chromosome"/>
</dbReference>
<dbReference type="PIRSF" id="PIRSF002884">
    <property type="entry name" value="CheZ"/>
    <property type="match status" value="1"/>
</dbReference>
<name>A1WUA1_HALHL</name>
<dbReference type="RefSeq" id="WP_011813286.1">
    <property type="nucleotide sequence ID" value="NC_008789.1"/>
</dbReference>
<dbReference type="GO" id="GO:0009288">
    <property type="term" value="C:bacterial-type flagellum"/>
    <property type="evidence" value="ECO:0007669"/>
    <property type="project" value="InterPro"/>
</dbReference>
<evidence type="ECO:0000256" key="12">
    <source>
        <dbReference type="SAM" id="MobiDB-lite"/>
    </source>
</evidence>
<evidence type="ECO:0000256" key="5">
    <source>
        <dbReference type="ARBA" id="ARBA00022500"/>
    </source>
</evidence>
<keyword evidence="5 10" id="KW-0145">Chemotaxis</keyword>
<keyword evidence="4 10" id="KW-0963">Cytoplasm</keyword>
<proteinExistence type="inferred from homology"/>
<comment type="subunit">
    <text evidence="10">Homodimer.</text>
</comment>
<comment type="similarity">
    <text evidence="2 10">Belongs to the CheZ family.</text>
</comment>
<keyword evidence="8 10" id="KW-0904">Protein phosphatase</keyword>
<dbReference type="GO" id="GO:0004721">
    <property type="term" value="F:phosphoprotein phosphatase activity"/>
    <property type="evidence" value="ECO:0007669"/>
    <property type="project" value="UniProtKB-KW"/>
</dbReference>
<dbReference type="GO" id="GO:0097588">
    <property type="term" value="P:archaeal or bacterial-type flagellum-dependent cell motility"/>
    <property type="evidence" value="ECO:0007669"/>
    <property type="project" value="UniProtKB-KW"/>
</dbReference>
<evidence type="ECO:0000256" key="10">
    <source>
        <dbReference type="PIRNR" id="PIRNR002884"/>
    </source>
</evidence>
<evidence type="ECO:0000313" key="13">
    <source>
        <dbReference type="EMBL" id="ABM61263.1"/>
    </source>
</evidence>
<feature type="compositionally biased region" description="Basic and acidic residues" evidence="12">
    <location>
        <begin position="210"/>
        <end position="233"/>
    </location>
</feature>
<dbReference type="STRING" id="349124.Hhal_0475"/>
<evidence type="ECO:0000256" key="8">
    <source>
        <dbReference type="ARBA" id="ARBA00022912"/>
    </source>
</evidence>
<dbReference type="EC" id="3.1.3.-" evidence="10"/>
<evidence type="ECO:0000256" key="3">
    <source>
        <dbReference type="ARBA" id="ARBA00018484"/>
    </source>
</evidence>
<evidence type="ECO:0000256" key="9">
    <source>
        <dbReference type="ARBA" id="ARBA00029599"/>
    </source>
</evidence>
<keyword evidence="14" id="KW-1185">Reference proteome</keyword>
<accession>A1WUA1</accession>
<reference evidence="14" key="1">
    <citation type="submission" date="2006-12" db="EMBL/GenBank/DDBJ databases">
        <title>Complete sequence of Halorhodospira halophila SL1.</title>
        <authorList>
            <consortium name="US DOE Joint Genome Institute"/>
            <person name="Copeland A."/>
            <person name="Lucas S."/>
            <person name="Lapidus A."/>
            <person name="Barry K."/>
            <person name="Detter J.C."/>
            <person name="Glavina del Rio T."/>
            <person name="Hammon N."/>
            <person name="Israni S."/>
            <person name="Dalin E."/>
            <person name="Tice H."/>
            <person name="Pitluck S."/>
            <person name="Saunders E."/>
            <person name="Brettin T."/>
            <person name="Bruce D."/>
            <person name="Han C."/>
            <person name="Tapia R."/>
            <person name="Schmutz J."/>
            <person name="Larimer F."/>
            <person name="Land M."/>
            <person name="Hauser L."/>
            <person name="Kyrpides N."/>
            <person name="Mikhailova N."/>
            <person name="Hoff W."/>
            <person name="Richardson P."/>
        </authorList>
    </citation>
    <scope>NUCLEOTIDE SEQUENCE [LARGE SCALE GENOMIC DNA]</scope>
    <source>
        <strain evidence="14">DSM 244 / SL1</strain>
    </source>
</reference>
<dbReference type="eggNOG" id="COG3143">
    <property type="taxonomic scope" value="Bacteria"/>
</dbReference>
<sequence>MRREQGSGGADLEAYRRAAQQLLEHVDAGDSEGAQAVIDDLTHLRETELFRELGTLTRDLHEAIKAFNYDERLADITSQEIPDARERLNYVITMTEQAAHRTLTVIEGSAPLAQQLAEEGARLAERWQAFQRRELNVEDFRELSRDLEAFLGRVQADSRQISDQLNEALMAQDYQDLTGQIIRKVIALVEEVEGNLVQLVRISGQRFEEDGLQRPGRAAEDAEAASERMRRGEGPTLPGQGGDDVVSGQDEVDDLLSSLGF</sequence>
<dbReference type="PANTHER" id="PTHR43693:SF1">
    <property type="entry name" value="PROTEIN PHOSPHATASE CHEZ"/>
    <property type="match status" value="1"/>
</dbReference>
<dbReference type="GO" id="GO:0050920">
    <property type="term" value="P:regulation of chemotaxis"/>
    <property type="evidence" value="ECO:0007669"/>
    <property type="project" value="InterPro"/>
</dbReference>
<evidence type="ECO:0000256" key="4">
    <source>
        <dbReference type="ARBA" id="ARBA00022490"/>
    </source>
</evidence>
<comment type="subcellular location">
    <subcellularLocation>
        <location evidence="1 10">Cytoplasm</location>
    </subcellularLocation>
</comment>
<dbReference type="OrthoDB" id="9773007at2"/>
<gene>
    <name evidence="13" type="ordered locus">Hhal_0475</name>
</gene>
<feature type="site" description="Enhances dephosphorylation of CheY-P" evidence="11">
    <location>
        <position position="180"/>
    </location>
</feature>
<evidence type="ECO:0000313" key="14">
    <source>
        <dbReference type="Proteomes" id="UP000000647"/>
    </source>
</evidence>
<dbReference type="Pfam" id="PF04344">
    <property type="entry name" value="CheZ"/>
    <property type="match status" value="1"/>
</dbReference>
<dbReference type="GO" id="GO:0006935">
    <property type="term" value="P:chemotaxis"/>
    <property type="evidence" value="ECO:0007669"/>
    <property type="project" value="UniProtKB-KW"/>
</dbReference>
<keyword evidence="7 10" id="KW-0378">Hydrolase</keyword>
<comment type="function">
    <text evidence="10">Plays an important role in bacterial chemotaxis signal transduction pathway by accelerating the dephosphorylation of phosphorylated CheY (CheY-P).</text>
</comment>
<evidence type="ECO:0000256" key="7">
    <source>
        <dbReference type="ARBA" id="ARBA00022801"/>
    </source>
</evidence>
<feature type="region of interest" description="Disordered" evidence="12">
    <location>
        <begin position="210"/>
        <end position="261"/>
    </location>
</feature>
<dbReference type="EMBL" id="CP000544">
    <property type="protein sequence ID" value="ABM61263.1"/>
    <property type="molecule type" value="Genomic_DNA"/>
</dbReference>
<keyword evidence="6 10" id="KW-0283">Flagellar rotation</keyword>